<dbReference type="AlphaFoldDB" id="A0A813P2D0"/>
<organism evidence="2 3">
    <name type="scientific">Brachionus calyciflorus</name>
    <dbReference type="NCBI Taxonomy" id="104777"/>
    <lineage>
        <taxon>Eukaryota</taxon>
        <taxon>Metazoa</taxon>
        <taxon>Spiralia</taxon>
        <taxon>Gnathifera</taxon>
        <taxon>Rotifera</taxon>
        <taxon>Eurotatoria</taxon>
        <taxon>Monogononta</taxon>
        <taxon>Pseudotrocha</taxon>
        <taxon>Ploima</taxon>
        <taxon>Brachionidae</taxon>
        <taxon>Brachionus</taxon>
    </lineage>
</organism>
<accession>A0A813P2D0</accession>
<dbReference type="Proteomes" id="UP000663879">
    <property type="component" value="Unassembled WGS sequence"/>
</dbReference>
<evidence type="ECO:0000313" key="3">
    <source>
        <dbReference type="Proteomes" id="UP000663879"/>
    </source>
</evidence>
<name>A0A813P2D0_9BILA</name>
<comment type="caution">
    <text evidence="2">The sequence shown here is derived from an EMBL/GenBank/DDBJ whole genome shotgun (WGS) entry which is preliminary data.</text>
</comment>
<gene>
    <name evidence="2" type="ORF">OXX778_LOCUS3549</name>
</gene>
<sequence>MLNSNFVDTDDYEFVYPKRTAPIPYSQSPSLKKYSLSLYSPLTQSPSYDTDSISKSVMLGIPRYECPLPGSKPDIHQYPKPILKKVDETYDENLYKNGSFFCFENIQEEFENDKDEENENENVFGAALEEMKGKNDEWSVNCFNPELPRFNYVSLMFDEIETFNPNTSINTRILASKYLKNKEDFDQSIFLPKLQTNNLFQLYNPYKEIDSKQLVYKSVSSSSGQDSGNFEGEDTDSEDEDIWLFGKPTIENVEKKNKKITKEHDNKNEDEEDDDYVLDIDKLKQLPKLL</sequence>
<evidence type="ECO:0000313" key="2">
    <source>
        <dbReference type="EMBL" id="CAF0744027.1"/>
    </source>
</evidence>
<protein>
    <submittedName>
        <fullName evidence="2">Uncharacterized protein</fullName>
    </submittedName>
</protein>
<proteinExistence type="predicted"/>
<reference evidence="2" key="1">
    <citation type="submission" date="2021-02" db="EMBL/GenBank/DDBJ databases">
        <authorList>
            <person name="Nowell W R."/>
        </authorList>
    </citation>
    <scope>NUCLEOTIDE SEQUENCE</scope>
    <source>
        <strain evidence="2">Ploen Becks lab</strain>
    </source>
</reference>
<feature type="region of interest" description="Disordered" evidence="1">
    <location>
        <begin position="256"/>
        <end position="275"/>
    </location>
</feature>
<dbReference type="EMBL" id="CAJNOC010000317">
    <property type="protein sequence ID" value="CAF0744027.1"/>
    <property type="molecule type" value="Genomic_DNA"/>
</dbReference>
<keyword evidence="3" id="KW-1185">Reference proteome</keyword>
<feature type="region of interest" description="Disordered" evidence="1">
    <location>
        <begin position="220"/>
        <end position="241"/>
    </location>
</feature>
<feature type="compositionally biased region" description="Basic and acidic residues" evidence="1">
    <location>
        <begin position="256"/>
        <end position="267"/>
    </location>
</feature>
<evidence type="ECO:0000256" key="1">
    <source>
        <dbReference type="SAM" id="MobiDB-lite"/>
    </source>
</evidence>
<dbReference type="OrthoDB" id="10456408at2759"/>
<feature type="compositionally biased region" description="Acidic residues" evidence="1">
    <location>
        <begin position="231"/>
        <end position="241"/>
    </location>
</feature>